<evidence type="ECO:0000313" key="2">
    <source>
        <dbReference type="EMBL" id="QNE75951.1"/>
    </source>
</evidence>
<feature type="domain" description="NADP-dependent oxidoreductase" evidence="1">
    <location>
        <begin position="24"/>
        <end position="297"/>
    </location>
</feature>
<dbReference type="AlphaFoldDB" id="A0A7G7BKT6"/>
<dbReference type="InterPro" id="IPR036812">
    <property type="entry name" value="NAD(P)_OxRdtase_dom_sf"/>
</dbReference>
<dbReference type="Gene3D" id="3.20.20.100">
    <property type="entry name" value="NADP-dependent oxidoreductase domain"/>
    <property type="match status" value="1"/>
</dbReference>
<sequence length="299" mass="31673">MASYGTINAAAAGTWKLGDLSVNRLGFGAMRLTQYGEALTPDATPSDRGRAITVLRRAIELGVNHIDTAAFYFSRLRSANELINHALSPYPDDLVIVTKVGPGRDPGGEWTDHATPEQLRGQVEENLRQLGRDHLDVVNLRIVGTGSIAERFGALARLREAGLIRHLGLSNVTPEHLTEAQAIAPVVCVQNQYGLGARPEQDAFLNRCGEEGIAFVPFYAIAGSGREAGADAGTTESDRVQAVARAHGASPAQIRLAWTLHRGPQVLAIPGTGNPDHLADNVAAGAIALSTDELALLAS</sequence>
<dbReference type="PANTHER" id="PTHR43638">
    <property type="entry name" value="OXIDOREDUCTASE, ALDO/KETO REDUCTASE FAMILY PROTEIN"/>
    <property type="match status" value="1"/>
</dbReference>
<dbReference type="PRINTS" id="PR00069">
    <property type="entry name" value="ALDKETRDTASE"/>
</dbReference>
<dbReference type="InterPro" id="IPR020471">
    <property type="entry name" value="AKR"/>
</dbReference>
<evidence type="ECO:0000313" key="3">
    <source>
        <dbReference type="Proteomes" id="UP000515307"/>
    </source>
</evidence>
<dbReference type="GO" id="GO:0016491">
    <property type="term" value="F:oxidoreductase activity"/>
    <property type="evidence" value="ECO:0007669"/>
    <property type="project" value="InterPro"/>
</dbReference>
<gene>
    <name evidence="2" type="ORF">F0344_16050</name>
</gene>
<reference evidence="3" key="1">
    <citation type="submission" date="2019-10" db="EMBL/GenBank/DDBJ databases">
        <title>Antimicrobial potential of Antarctic Bacteria.</title>
        <authorList>
            <person name="Benaud N."/>
            <person name="Edwards R.J."/>
            <person name="Ferrari B.C."/>
        </authorList>
    </citation>
    <scope>NUCLEOTIDE SEQUENCE [LARGE SCALE GENOMIC DNA]</scope>
    <source>
        <strain evidence="3">NBSH44</strain>
    </source>
</reference>
<protein>
    <submittedName>
        <fullName evidence="2">Oxidoreductase</fullName>
    </submittedName>
</protein>
<accession>A0A7G7BKT6</accession>
<dbReference type="EMBL" id="CP045702">
    <property type="protein sequence ID" value="QNE75951.1"/>
    <property type="molecule type" value="Genomic_DNA"/>
</dbReference>
<dbReference type="NCBIfam" id="NF007695">
    <property type="entry name" value="PRK10376.1"/>
    <property type="match status" value="1"/>
</dbReference>
<dbReference type="InterPro" id="IPR023210">
    <property type="entry name" value="NADP_OxRdtase_dom"/>
</dbReference>
<dbReference type="PANTHER" id="PTHR43638:SF3">
    <property type="entry name" value="ALDEHYDE REDUCTASE"/>
    <property type="match status" value="1"/>
</dbReference>
<dbReference type="KEGG" id="sfiy:F0344_16050"/>
<keyword evidence="3" id="KW-1185">Reference proteome</keyword>
<organism evidence="2 3">
    <name type="scientific">Streptomyces finlayi</name>
    <dbReference type="NCBI Taxonomy" id="67296"/>
    <lineage>
        <taxon>Bacteria</taxon>
        <taxon>Bacillati</taxon>
        <taxon>Actinomycetota</taxon>
        <taxon>Actinomycetes</taxon>
        <taxon>Kitasatosporales</taxon>
        <taxon>Streptomycetaceae</taxon>
        <taxon>Streptomyces</taxon>
    </lineage>
</organism>
<name>A0A7G7BKT6_9ACTN</name>
<dbReference type="RefSeq" id="WP_185299448.1">
    <property type="nucleotide sequence ID" value="NZ_CP045702.1"/>
</dbReference>
<dbReference type="CDD" id="cd19088">
    <property type="entry name" value="AKR_AKR13B1"/>
    <property type="match status" value="1"/>
</dbReference>
<dbReference type="Proteomes" id="UP000515307">
    <property type="component" value="Chromosome"/>
</dbReference>
<dbReference type="SUPFAM" id="SSF51430">
    <property type="entry name" value="NAD(P)-linked oxidoreductase"/>
    <property type="match status" value="1"/>
</dbReference>
<evidence type="ECO:0000259" key="1">
    <source>
        <dbReference type="Pfam" id="PF00248"/>
    </source>
</evidence>
<proteinExistence type="predicted"/>
<dbReference type="Pfam" id="PF00248">
    <property type="entry name" value="Aldo_ket_red"/>
    <property type="match status" value="1"/>
</dbReference>